<dbReference type="EMBL" id="JBHRWW010000009">
    <property type="protein sequence ID" value="MFC3689383.1"/>
    <property type="molecule type" value="Genomic_DNA"/>
</dbReference>
<reference evidence="3" key="1">
    <citation type="journal article" date="2019" name="Int. J. Syst. Evol. Microbiol.">
        <title>The Global Catalogue of Microorganisms (GCM) 10K type strain sequencing project: providing services to taxonomists for standard genome sequencing and annotation.</title>
        <authorList>
            <consortium name="The Broad Institute Genomics Platform"/>
            <consortium name="The Broad Institute Genome Sequencing Center for Infectious Disease"/>
            <person name="Wu L."/>
            <person name="Ma J."/>
        </authorList>
    </citation>
    <scope>NUCLEOTIDE SEQUENCE [LARGE SCALE GENOMIC DNA]</scope>
    <source>
        <strain evidence="3">NCAIM B.02333</strain>
    </source>
</reference>
<feature type="transmembrane region" description="Helical" evidence="1">
    <location>
        <begin position="82"/>
        <end position="108"/>
    </location>
</feature>
<evidence type="ECO:0000313" key="3">
    <source>
        <dbReference type="Proteomes" id="UP001595685"/>
    </source>
</evidence>
<evidence type="ECO:0000313" key="2">
    <source>
        <dbReference type="EMBL" id="MFC3689383.1"/>
    </source>
</evidence>
<dbReference type="Proteomes" id="UP001595685">
    <property type="component" value="Unassembled WGS sequence"/>
</dbReference>
<sequence>MAEEQRSATARALDEPHSRLTLEMALLLLGAQLAWGLDLPWRVASLVFAVLSLVQGLRALAALRRHRRANPTHQAMGPAGGVLVALGVAVAAAMTLVQVAMLAVWPVVAEQDSCRERALTRTAEARCDDALVDRFQRLGDLAG</sequence>
<gene>
    <name evidence="2" type="ORF">ACFOLH_13620</name>
</gene>
<accession>A0ABV7WLC7</accession>
<keyword evidence="1" id="KW-0812">Transmembrane</keyword>
<protein>
    <submittedName>
        <fullName evidence="2">Uncharacterized protein</fullName>
    </submittedName>
</protein>
<keyword evidence="1" id="KW-1133">Transmembrane helix</keyword>
<proteinExistence type="predicted"/>
<dbReference type="RefSeq" id="WP_340291588.1">
    <property type="nucleotide sequence ID" value="NZ_JBBEOI010000043.1"/>
</dbReference>
<name>A0ABV7WLC7_9MICO</name>
<comment type="caution">
    <text evidence="2">The sequence shown here is derived from an EMBL/GenBank/DDBJ whole genome shotgun (WGS) entry which is preliminary data.</text>
</comment>
<organism evidence="2 3">
    <name type="scientific">Aquipuribacter hungaricus</name>
    <dbReference type="NCBI Taxonomy" id="545624"/>
    <lineage>
        <taxon>Bacteria</taxon>
        <taxon>Bacillati</taxon>
        <taxon>Actinomycetota</taxon>
        <taxon>Actinomycetes</taxon>
        <taxon>Micrococcales</taxon>
        <taxon>Intrasporangiaceae</taxon>
        <taxon>Aquipuribacter</taxon>
    </lineage>
</organism>
<feature type="transmembrane region" description="Helical" evidence="1">
    <location>
        <begin position="43"/>
        <end position="61"/>
    </location>
</feature>
<keyword evidence="3" id="KW-1185">Reference proteome</keyword>
<evidence type="ECO:0000256" key="1">
    <source>
        <dbReference type="SAM" id="Phobius"/>
    </source>
</evidence>
<keyword evidence="1" id="KW-0472">Membrane</keyword>